<gene>
    <name evidence="1" type="ORF">LNQ49_15610</name>
</gene>
<sequence>MMMIINLKKQFFWVKIQKNYSCLFSKTITIATVLLITACNNKENYHVESIKTANGWGYTIANDERIIIKQTVVPVINTNKSFTTEKDALKTAHLVVKKLEANLSPTITKKDLILLDISI</sequence>
<reference evidence="1" key="1">
    <citation type="submission" date="2021-11" db="EMBL/GenBank/DDBJ databases">
        <title>Description of novel Flavobacterium species.</title>
        <authorList>
            <person name="Saticioglu I.B."/>
            <person name="Ay H."/>
            <person name="Altun S."/>
            <person name="Duman M."/>
        </authorList>
    </citation>
    <scope>NUCLEOTIDE SEQUENCE</scope>
    <source>
        <strain evidence="1">F-65</strain>
    </source>
</reference>
<keyword evidence="2" id="KW-1185">Reference proteome</keyword>
<protein>
    <submittedName>
        <fullName evidence="1">DUF4907 domain-containing protein</fullName>
    </submittedName>
</protein>
<name>A0ABS8MW36_9FLAO</name>
<evidence type="ECO:0000313" key="2">
    <source>
        <dbReference type="Proteomes" id="UP001430919"/>
    </source>
</evidence>
<evidence type="ECO:0000313" key="1">
    <source>
        <dbReference type="EMBL" id="MCC9073006.1"/>
    </source>
</evidence>
<dbReference type="InterPro" id="IPR032593">
    <property type="entry name" value="DUF4907"/>
</dbReference>
<dbReference type="RefSeq" id="WP_229989958.1">
    <property type="nucleotide sequence ID" value="NZ_JAJJMO010000001.1"/>
</dbReference>
<organism evidence="1 2">
    <name type="scientific">Flavobacterium pisciphilum</name>
    <dbReference type="NCBI Taxonomy" id="2893755"/>
    <lineage>
        <taxon>Bacteria</taxon>
        <taxon>Pseudomonadati</taxon>
        <taxon>Bacteroidota</taxon>
        <taxon>Flavobacteriia</taxon>
        <taxon>Flavobacteriales</taxon>
        <taxon>Flavobacteriaceae</taxon>
        <taxon>Flavobacterium</taxon>
    </lineage>
</organism>
<dbReference type="Pfam" id="PF16250">
    <property type="entry name" value="DUF4907"/>
    <property type="match status" value="1"/>
</dbReference>
<accession>A0ABS8MW36</accession>
<comment type="caution">
    <text evidence="1">The sequence shown here is derived from an EMBL/GenBank/DDBJ whole genome shotgun (WGS) entry which is preliminary data.</text>
</comment>
<proteinExistence type="predicted"/>
<dbReference type="Proteomes" id="UP001430919">
    <property type="component" value="Unassembled WGS sequence"/>
</dbReference>
<dbReference type="EMBL" id="JAJJMO010000001">
    <property type="protein sequence ID" value="MCC9073006.1"/>
    <property type="molecule type" value="Genomic_DNA"/>
</dbReference>